<feature type="transmembrane region" description="Helical" evidence="1">
    <location>
        <begin position="140"/>
        <end position="157"/>
    </location>
</feature>
<keyword evidence="1" id="KW-0812">Transmembrane</keyword>
<evidence type="ECO:0000313" key="2">
    <source>
        <dbReference type="EnsemblMetazoa" id="XP_014250074.1"/>
    </source>
</evidence>
<proteinExistence type="predicted"/>
<dbReference type="EnsemblMetazoa" id="XM_014394588.2">
    <property type="protein sequence ID" value="XP_014250074.1"/>
    <property type="gene ID" value="LOC106667002"/>
</dbReference>
<dbReference type="Proteomes" id="UP000494040">
    <property type="component" value="Unassembled WGS sequence"/>
</dbReference>
<protein>
    <submittedName>
        <fullName evidence="2">Uncharacterized protein</fullName>
    </submittedName>
</protein>
<evidence type="ECO:0000313" key="3">
    <source>
        <dbReference type="Proteomes" id="UP000494040"/>
    </source>
</evidence>
<dbReference type="KEGG" id="clec:106667002"/>
<reference evidence="2" key="1">
    <citation type="submission" date="2022-01" db="UniProtKB">
        <authorList>
            <consortium name="EnsemblMetazoa"/>
        </authorList>
    </citation>
    <scope>IDENTIFICATION</scope>
</reference>
<dbReference type="RefSeq" id="XP_014250074.1">
    <property type="nucleotide sequence ID" value="XM_014394588.2"/>
</dbReference>
<dbReference type="AlphaFoldDB" id="A0A8I6RTT8"/>
<dbReference type="OrthoDB" id="6578746at2759"/>
<name>A0A8I6RTT8_CIMLE</name>
<evidence type="ECO:0000256" key="1">
    <source>
        <dbReference type="SAM" id="Phobius"/>
    </source>
</evidence>
<keyword evidence="1" id="KW-0472">Membrane</keyword>
<accession>A0A8I6RTT8</accession>
<organism evidence="2 3">
    <name type="scientific">Cimex lectularius</name>
    <name type="common">Bed bug</name>
    <name type="synonym">Acanthia lectularia</name>
    <dbReference type="NCBI Taxonomy" id="79782"/>
    <lineage>
        <taxon>Eukaryota</taxon>
        <taxon>Metazoa</taxon>
        <taxon>Ecdysozoa</taxon>
        <taxon>Arthropoda</taxon>
        <taxon>Hexapoda</taxon>
        <taxon>Insecta</taxon>
        <taxon>Pterygota</taxon>
        <taxon>Neoptera</taxon>
        <taxon>Paraneoptera</taxon>
        <taxon>Hemiptera</taxon>
        <taxon>Heteroptera</taxon>
        <taxon>Panheteroptera</taxon>
        <taxon>Cimicomorpha</taxon>
        <taxon>Cimicidae</taxon>
        <taxon>Cimex</taxon>
    </lineage>
</organism>
<dbReference type="GeneID" id="106667002"/>
<sequence>MSLSVSTAIAHAVLSVSSAYAISQTSDCVFAVLGFVLYFINGILGIVAYGLPVQEKGKFDFYYSKSSLYCYALCLPLFASEICLRNNSSRWSCSLLYMIPFLNLLKSELRCSILNKHTSDVIHSISFFIIVYLWEKTTYMLEYGIAFIVLTYYQYFIMSMVNLFVEYRLVEYAFVAAASNYCLVMLYK</sequence>
<keyword evidence="1" id="KW-1133">Transmembrane helix</keyword>
<feature type="transmembrane region" description="Helical" evidence="1">
    <location>
        <begin position="29"/>
        <end position="51"/>
    </location>
</feature>
<keyword evidence="3" id="KW-1185">Reference proteome</keyword>